<evidence type="ECO:0000313" key="2">
    <source>
        <dbReference type="Proteomes" id="UP000003146"/>
    </source>
</evidence>
<reference evidence="1 2" key="2">
    <citation type="submission" date="2008-04" db="EMBL/GenBank/DDBJ databases">
        <authorList>
            <person name="Fulton L."/>
            <person name="Clifton S."/>
            <person name="Fulton B."/>
            <person name="Xu J."/>
            <person name="Minx P."/>
            <person name="Pepin K.H."/>
            <person name="Johnson M."/>
            <person name="Thiruvilangam P."/>
            <person name="Bhonagiri V."/>
            <person name="Nash W.E."/>
            <person name="Mardis E.R."/>
            <person name="Wilson R.K."/>
        </authorList>
    </citation>
    <scope>NUCLEOTIDE SEQUENCE [LARGE SCALE GENOMIC DNA]</scope>
    <source>
        <strain evidence="1 2">DSM 17136</strain>
    </source>
</reference>
<protein>
    <submittedName>
        <fullName evidence="1">Uncharacterized protein</fullName>
    </submittedName>
</protein>
<organism evidence="1 2">
    <name type="scientific">Phocaeicola coprocola DSM 17136</name>
    <dbReference type="NCBI Taxonomy" id="470145"/>
    <lineage>
        <taxon>Bacteria</taxon>
        <taxon>Pseudomonadati</taxon>
        <taxon>Bacteroidota</taxon>
        <taxon>Bacteroidia</taxon>
        <taxon>Bacteroidales</taxon>
        <taxon>Bacteroidaceae</taxon>
        <taxon>Phocaeicola</taxon>
    </lineage>
</organism>
<accession>B3JFI3</accession>
<proteinExistence type="predicted"/>
<dbReference type="Proteomes" id="UP000003146">
    <property type="component" value="Unassembled WGS sequence"/>
</dbReference>
<evidence type="ECO:0000313" key="1">
    <source>
        <dbReference type="EMBL" id="EDV02285.1"/>
    </source>
</evidence>
<gene>
    <name evidence="1" type="ORF">BACCOP_00631</name>
</gene>
<dbReference type="AlphaFoldDB" id="B3JFI3"/>
<reference evidence="1 2" key="1">
    <citation type="submission" date="2008-04" db="EMBL/GenBank/DDBJ databases">
        <title>Draft genome sequence of Bacteroides coprocola (DSM 17136).</title>
        <authorList>
            <person name="Sudarsanam P."/>
            <person name="Ley R."/>
            <person name="Guruge J."/>
            <person name="Turnbaugh P.J."/>
            <person name="Mahowald M."/>
            <person name="Liep D."/>
            <person name="Gordon J."/>
        </authorList>
    </citation>
    <scope>NUCLEOTIDE SEQUENCE [LARGE SCALE GENOMIC DNA]</scope>
    <source>
        <strain evidence="1 2">DSM 17136</strain>
    </source>
</reference>
<comment type="caution">
    <text evidence="1">The sequence shown here is derived from an EMBL/GenBank/DDBJ whole genome shotgun (WGS) entry which is preliminary data.</text>
</comment>
<dbReference type="EMBL" id="ABIY02000056">
    <property type="protein sequence ID" value="EDV02285.1"/>
    <property type="molecule type" value="Genomic_DNA"/>
</dbReference>
<dbReference type="HOGENOM" id="CLU_3164514_0_0_10"/>
<sequence length="47" mass="5632">MSTFKNYLNFVKIIASYYENKVITNVICIVTLYEYNIVYCHLYCHSV</sequence>
<name>B3JFI3_9BACT</name>